<dbReference type="Proteomes" id="UP001365128">
    <property type="component" value="Unassembled WGS sequence"/>
</dbReference>
<sequence>MSCDTLLLLLLLLLLHTHAARSGVFKAARPDCTQRRNVSATMKNACNVFCSAENRRRRTHNQVRRRFGGEAASTSTVGSLRSLIPAVRTVPACVGSIIISNSSIHCLSSAFWTPLLSIAAGHGFADSSMRLF</sequence>
<evidence type="ECO:0000313" key="3">
    <source>
        <dbReference type="Proteomes" id="UP001365128"/>
    </source>
</evidence>
<evidence type="ECO:0008006" key="4">
    <source>
        <dbReference type="Google" id="ProtNLM"/>
    </source>
</evidence>
<keyword evidence="3" id="KW-1185">Reference proteome</keyword>
<organism evidence="2 3">
    <name type="scientific">Phyllosticta citricarpa</name>
    <dbReference type="NCBI Taxonomy" id="55181"/>
    <lineage>
        <taxon>Eukaryota</taxon>
        <taxon>Fungi</taxon>
        <taxon>Dikarya</taxon>
        <taxon>Ascomycota</taxon>
        <taxon>Pezizomycotina</taxon>
        <taxon>Dothideomycetes</taxon>
        <taxon>Dothideomycetes incertae sedis</taxon>
        <taxon>Botryosphaeriales</taxon>
        <taxon>Phyllostictaceae</taxon>
        <taxon>Phyllosticta</taxon>
    </lineage>
</organism>
<reference evidence="2 3" key="1">
    <citation type="submission" date="2024-04" db="EMBL/GenBank/DDBJ databases">
        <title>Phyllosticta paracitricarpa is synonymous to the EU quarantine fungus P. citricarpa based on phylogenomic analyses.</title>
        <authorList>
            <consortium name="Lawrence Berkeley National Laboratory"/>
            <person name="Van Ingen-Buijs V.A."/>
            <person name="Van Westerhoven A.C."/>
            <person name="Haridas S."/>
            <person name="Skiadas P."/>
            <person name="Martin F."/>
            <person name="Groenewald J.Z."/>
            <person name="Crous P.W."/>
            <person name="Seidl M.F."/>
        </authorList>
    </citation>
    <scope>NUCLEOTIDE SEQUENCE [LARGE SCALE GENOMIC DNA]</scope>
    <source>
        <strain evidence="2 3">CBS 122670</strain>
    </source>
</reference>
<feature type="chain" id="PRO_5046894043" description="Secreted protein" evidence="1">
    <location>
        <begin position="20"/>
        <end position="132"/>
    </location>
</feature>
<proteinExistence type="predicted"/>
<feature type="signal peptide" evidence="1">
    <location>
        <begin position="1"/>
        <end position="19"/>
    </location>
</feature>
<accession>A0ABR1MNZ5</accession>
<dbReference type="EMBL" id="JBBPDW010000003">
    <property type="protein sequence ID" value="KAK7554786.1"/>
    <property type="molecule type" value="Genomic_DNA"/>
</dbReference>
<name>A0ABR1MNZ5_9PEZI</name>
<protein>
    <recommendedName>
        <fullName evidence="4">Secreted protein</fullName>
    </recommendedName>
</protein>
<evidence type="ECO:0000313" key="2">
    <source>
        <dbReference type="EMBL" id="KAK7554786.1"/>
    </source>
</evidence>
<gene>
    <name evidence="2" type="ORF">IWX46DRAFT_230486</name>
</gene>
<evidence type="ECO:0000256" key="1">
    <source>
        <dbReference type="SAM" id="SignalP"/>
    </source>
</evidence>
<keyword evidence="1" id="KW-0732">Signal</keyword>
<comment type="caution">
    <text evidence="2">The sequence shown here is derived from an EMBL/GenBank/DDBJ whole genome shotgun (WGS) entry which is preliminary data.</text>
</comment>